<evidence type="ECO:0008006" key="4">
    <source>
        <dbReference type="Google" id="ProtNLM"/>
    </source>
</evidence>
<dbReference type="Pfam" id="PF14027">
    <property type="entry name" value="Questin_oxidase"/>
    <property type="match status" value="1"/>
</dbReference>
<dbReference type="PANTHER" id="PTHR35870:SF7">
    <property type="entry name" value="BAEYER-VILLIGER OXIDASE MDPL"/>
    <property type="match status" value="1"/>
</dbReference>
<keyword evidence="3" id="KW-1185">Reference proteome</keyword>
<protein>
    <recommendedName>
        <fullName evidence="4">Oxidoreductase AflY</fullName>
    </recommendedName>
</protein>
<dbReference type="OrthoDB" id="10004862at2759"/>
<dbReference type="GO" id="GO:0016491">
    <property type="term" value="F:oxidoreductase activity"/>
    <property type="evidence" value="ECO:0007669"/>
    <property type="project" value="UniProtKB-KW"/>
</dbReference>
<organism evidence="2 3">
    <name type="scientific">Lophiotrema nucula</name>
    <dbReference type="NCBI Taxonomy" id="690887"/>
    <lineage>
        <taxon>Eukaryota</taxon>
        <taxon>Fungi</taxon>
        <taxon>Dikarya</taxon>
        <taxon>Ascomycota</taxon>
        <taxon>Pezizomycotina</taxon>
        <taxon>Dothideomycetes</taxon>
        <taxon>Pleosporomycetidae</taxon>
        <taxon>Pleosporales</taxon>
        <taxon>Lophiotremataceae</taxon>
        <taxon>Lophiotrema</taxon>
    </lineage>
</organism>
<accession>A0A6A5ZHW0</accession>
<sequence>MPAATSAATSTSRIELESTHLGITGESKLDDQAITEANRLLQKNHEEWHMFFRDRAGHNHIAHSILTCLALGASPEDIQRAYDDGVDIQRPIPEVDAEMVKKLSDDEVMFETIGTITQYTSFLAFFQNHMAEHGWKNTVNKYLFSRSKVAEKMLARMYEGAYHPVIHLGLGFEFQQPSIVAEALAQAAAHDDSHIGTLFETCEAQAGIAYPPKNPKSLIQLLQEVRKSDTIRNAPQWSDFGNKMRDGVVGRALLDMASIASQFRIKPDELERRTAEMISVCAYMAGASQRPGRKRKIDFFYMHTVTSSIFFSVIIKQDWIKLEDRVRMVEWKGRLDLAWYVVSGTAELYPDAVSEYHDDFSANMGWEELFAAVNKEHDDGHVAKLIRALKNGEQVAKPFETGQFSDSFPVHGDMWLKIARMTLDTTKGWTPDLKWVNFTGFDMGWKIRPDLA</sequence>
<dbReference type="AlphaFoldDB" id="A0A6A5ZHW0"/>
<evidence type="ECO:0000313" key="2">
    <source>
        <dbReference type="EMBL" id="KAF2118825.1"/>
    </source>
</evidence>
<dbReference type="InterPro" id="IPR025337">
    <property type="entry name" value="Questin_oxidase-like"/>
</dbReference>
<reference evidence="2" key="1">
    <citation type="journal article" date="2020" name="Stud. Mycol.">
        <title>101 Dothideomycetes genomes: a test case for predicting lifestyles and emergence of pathogens.</title>
        <authorList>
            <person name="Haridas S."/>
            <person name="Albert R."/>
            <person name="Binder M."/>
            <person name="Bloem J."/>
            <person name="Labutti K."/>
            <person name="Salamov A."/>
            <person name="Andreopoulos B."/>
            <person name="Baker S."/>
            <person name="Barry K."/>
            <person name="Bills G."/>
            <person name="Bluhm B."/>
            <person name="Cannon C."/>
            <person name="Castanera R."/>
            <person name="Culley D."/>
            <person name="Daum C."/>
            <person name="Ezra D."/>
            <person name="Gonzalez J."/>
            <person name="Henrissat B."/>
            <person name="Kuo A."/>
            <person name="Liang C."/>
            <person name="Lipzen A."/>
            <person name="Lutzoni F."/>
            <person name="Magnuson J."/>
            <person name="Mondo S."/>
            <person name="Nolan M."/>
            <person name="Ohm R."/>
            <person name="Pangilinan J."/>
            <person name="Park H.-J."/>
            <person name="Ramirez L."/>
            <person name="Alfaro M."/>
            <person name="Sun H."/>
            <person name="Tritt A."/>
            <person name="Yoshinaga Y."/>
            <person name="Zwiers L.-H."/>
            <person name="Turgeon B."/>
            <person name="Goodwin S."/>
            <person name="Spatafora J."/>
            <person name="Crous P."/>
            <person name="Grigoriev I."/>
        </authorList>
    </citation>
    <scope>NUCLEOTIDE SEQUENCE</scope>
    <source>
        <strain evidence="2">CBS 627.86</strain>
    </source>
</reference>
<dbReference type="EMBL" id="ML977316">
    <property type="protein sequence ID" value="KAF2118825.1"/>
    <property type="molecule type" value="Genomic_DNA"/>
</dbReference>
<dbReference type="PANTHER" id="PTHR35870">
    <property type="entry name" value="PROTEIN, PUTATIVE (AFU_ORTHOLOGUE AFUA_5G03330)-RELATED"/>
    <property type="match status" value="1"/>
</dbReference>
<name>A0A6A5ZHW0_9PLEO</name>
<evidence type="ECO:0000256" key="1">
    <source>
        <dbReference type="ARBA" id="ARBA00023002"/>
    </source>
</evidence>
<proteinExistence type="predicted"/>
<gene>
    <name evidence="2" type="ORF">BDV96DRAFT_568506</name>
</gene>
<evidence type="ECO:0000313" key="3">
    <source>
        <dbReference type="Proteomes" id="UP000799770"/>
    </source>
</evidence>
<dbReference type="Proteomes" id="UP000799770">
    <property type="component" value="Unassembled WGS sequence"/>
</dbReference>
<keyword evidence="1" id="KW-0560">Oxidoreductase</keyword>